<dbReference type="AlphaFoldDB" id="A0A0T6LTG3"/>
<keyword evidence="2" id="KW-0812">Transmembrane</keyword>
<feature type="transmembrane region" description="Helical" evidence="2">
    <location>
        <begin position="75"/>
        <end position="96"/>
    </location>
</feature>
<dbReference type="NCBIfam" id="TIGR02234">
    <property type="entry name" value="trp_oprn_chp"/>
    <property type="match status" value="1"/>
</dbReference>
<dbReference type="Proteomes" id="UP000050867">
    <property type="component" value="Unassembled WGS sequence"/>
</dbReference>
<organism evidence="3 4">
    <name type="scientific">Wenjunlia vitaminophila</name>
    <name type="common">Streptomyces vitaminophilus</name>
    <dbReference type="NCBI Taxonomy" id="76728"/>
    <lineage>
        <taxon>Bacteria</taxon>
        <taxon>Bacillati</taxon>
        <taxon>Actinomycetota</taxon>
        <taxon>Actinomycetes</taxon>
        <taxon>Kitasatosporales</taxon>
        <taxon>Streptomycetaceae</taxon>
        <taxon>Wenjunlia</taxon>
    </lineage>
</organism>
<dbReference type="RefSeq" id="WP_026219965.1">
    <property type="nucleotide sequence ID" value="NZ_LLZU01000013.1"/>
</dbReference>
<dbReference type="InterPro" id="IPR019051">
    <property type="entry name" value="Trp_biosyn_TM_oprn/chp"/>
</dbReference>
<gene>
    <name evidence="3" type="ORF">AQ490_03030</name>
</gene>
<feature type="compositionally biased region" description="Basic and acidic residues" evidence="1">
    <location>
        <begin position="169"/>
        <end position="193"/>
    </location>
</feature>
<evidence type="ECO:0000256" key="2">
    <source>
        <dbReference type="SAM" id="Phobius"/>
    </source>
</evidence>
<evidence type="ECO:0000313" key="3">
    <source>
        <dbReference type="EMBL" id="KRV49334.1"/>
    </source>
</evidence>
<feature type="transmembrane region" description="Helical" evidence="2">
    <location>
        <begin position="48"/>
        <end position="68"/>
    </location>
</feature>
<name>A0A0T6LTG3_WENVI</name>
<comment type="caution">
    <text evidence="3">The sequence shown here is derived from an EMBL/GenBank/DDBJ whole genome shotgun (WGS) entry which is preliminary data.</text>
</comment>
<sequence length="193" mass="19427">MAAALLLGVSGAALVLYAVSRTWAEGEVAVRFGQQTLLSVSARGSDVTAVPGALALVGLAALVAVFAVRRTGRVLVSALLALSGAVTVATAVLGAADSSALDDDAAQASGLSDATAVEVTHTAWPWVAAAGGALLLLAGLLALAKGRDWPGMSSRYEAPGGARAPRRAARAEGQDRSADLWRALDRGEDPTDQ</sequence>
<dbReference type="EMBL" id="LLZU01000013">
    <property type="protein sequence ID" value="KRV49334.1"/>
    <property type="molecule type" value="Genomic_DNA"/>
</dbReference>
<evidence type="ECO:0000313" key="4">
    <source>
        <dbReference type="Proteomes" id="UP000050867"/>
    </source>
</evidence>
<reference evidence="3 4" key="1">
    <citation type="submission" date="2015-10" db="EMBL/GenBank/DDBJ databases">
        <title>Draft genome sequence of pyrrolomycin-producing Streptomyces vitaminophilus.</title>
        <authorList>
            <person name="Graham D.E."/>
            <person name="Mahan K.M."/>
            <person name="Klingeman D.M."/>
            <person name="Hettich R.L."/>
            <person name="Parry R.J."/>
        </authorList>
    </citation>
    <scope>NUCLEOTIDE SEQUENCE [LARGE SCALE GENOMIC DNA]</scope>
    <source>
        <strain evidence="3 4">ATCC 31673</strain>
    </source>
</reference>
<protein>
    <recommendedName>
        <fullName evidence="5">TIGR02234 family membrane protein</fullName>
    </recommendedName>
</protein>
<feature type="region of interest" description="Disordered" evidence="1">
    <location>
        <begin position="154"/>
        <end position="193"/>
    </location>
</feature>
<keyword evidence="2" id="KW-0472">Membrane</keyword>
<feature type="transmembrane region" description="Helical" evidence="2">
    <location>
        <begin position="123"/>
        <end position="144"/>
    </location>
</feature>
<dbReference type="eggNOG" id="ENOG5033A40">
    <property type="taxonomic scope" value="Bacteria"/>
</dbReference>
<dbReference type="STRING" id="76728.AQ490_03030"/>
<proteinExistence type="predicted"/>
<dbReference type="Pfam" id="PF09534">
    <property type="entry name" value="Trp_oprn_chp"/>
    <property type="match status" value="1"/>
</dbReference>
<evidence type="ECO:0008006" key="5">
    <source>
        <dbReference type="Google" id="ProtNLM"/>
    </source>
</evidence>
<accession>A0A0T6LTG3</accession>
<dbReference type="InterPro" id="IPR011746">
    <property type="entry name" value="Trp_synth-assoc_CHP"/>
</dbReference>
<keyword evidence="4" id="KW-1185">Reference proteome</keyword>
<evidence type="ECO:0000256" key="1">
    <source>
        <dbReference type="SAM" id="MobiDB-lite"/>
    </source>
</evidence>
<keyword evidence="2" id="KW-1133">Transmembrane helix</keyword>